<dbReference type="AlphaFoldDB" id="A0A1V1PFF3"/>
<dbReference type="InterPro" id="IPR010727">
    <property type="entry name" value="DUF1302"/>
</dbReference>
<accession>A0A1V1PFF3</accession>
<organism evidence="1 2">
    <name type="scientific">Candidatus Magnetoglobus multicellularis str. Araruama</name>
    <dbReference type="NCBI Taxonomy" id="890399"/>
    <lineage>
        <taxon>Bacteria</taxon>
        <taxon>Pseudomonadati</taxon>
        <taxon>Thermodesulfobacteriota</taxon>
        <taxon>Desulfobacteria</taxon>
        <taxon>Desulfobacterales</taxon>
        <taxon>Desulfobacteraceae</taxon>
        <taxon>Candidatus Magnetoglobus</taxon>
    </lineage>
</organism>
<comment type="caution">
    <text evidence="1">The sequence shown here is derived from an EMBL/GenBank/DDBJ whole genome shotgun (WGS) entry which is preliminary data.</text>
</comment>
<reference evidence="2" key="1">
    <citation type="submission" date="2012-11" db="EMBL/GenBank/DDBJ databases">
        <authorList>
            <person name="Lucero-Rivera Y.E."/>
            <person name="Tovar-Ramirez D."/>
        </authorList>
    </citation>
    <scope>NUCLEOTIDE SEQUENCE [LARGE SCALE GENOMIC DNA]</scope>
    <source>
        <strain evidence="2">Araruama</strain>
    </source>
</reference>
<gene>
    <name evidence="1" type="ORF">OMM_00914</name>
</gene>
<dbReference type="Pfam" id="PF06980">
    <property type="entry name" value="DUF1302"/>
    <property type="match status" value="1"/>
</dbReference>
<name>A0A1V1PFF3_9BACT</name>
<dbReference type="EMBL" id="ATBP01000056">
    <property type="protein sequence ID" value="ETR73493.1"/>
    <property type="molecule type" value="Genomic_DNA"/>
</dbReference>
<sequence length="767" mass="86810">MNPITKRRRDRMFNKVKFLCGILLSMTLGIFAGAPGVFAIGFSFGDVEGNLDSTFSVGASFRVESRDYNLIGKANQPEFVNDPFQYTEKDRAYKLQFGSGEEPPGLWSCNGDDGDLNFDTGVISEQVKVTTDLSLRYMDYGFFMRGMFFYDLYLMSESDDMRVDIMDNEDAKDLIGRGIDLLDAFVYYNTYIGDIPFSIRAGRQVINWGESTYIPHGISESNPIDVGKLRSPGAELKEAYIPVGSIWTSIGFSETINMEAFYQYEFERLIPDAPGSYFSTNDFIGDGGNWIQSGFQHPDLKPNFDDPFHRMNNIYMLAPRADTGLVDREKAATSPYQFNHVCERLEDNEASNSGQFGIKLSWFAEELNYTEFGFYFLNYHSRRPLISGYVHDGILEPIAKQLLQMPHPILQNLELGEKYLVASGQVSEAEVEQYLTGQITREQAFPAEMVAKAERTFFNYGDIYGPDSHFAGHERDGWIHGFTEHPEDIKLLGLSFNTVLPNGMSVAGEYSYRMDEPLQIDDVEMIMALSSPLYDLLKTAGIRPIADYPLNDDGTHPYYSQHESADEPFEAVPGDYIFGYKRFDVSQAQISFTQFFSEVLGASKLTALAEFGYVYVHDLPEQDELRFDALGTVRSGNSTHAVTTGVDGYFNQEAYLTYGYAPEGVETNDFASAFSWGYRLMMQLNYNNMYAGINVTPKFTFGHDVYGCTPVPIATFLKHRKTGSMNINFDYQKKWSLDLGGRMYWGAGSANRMADRDYVWITLKYAI</sequence>
<proteinExistence type="predicted"/>
<evidence type="ECO:0008006" key="3">
    <source>
        <dbReference type="Google" id="ProtNLM"/>
    </source>
</evidence>
<evidence type="ECO:0000313" key="1">
    <source>
        <dbReference type="EMBL" id="ETR73493.1"/>
    </source>
</evidence>
<dbReference type="Proteomes" id="UP000189670">
    <property type="component" value="Unassembled WGS sequence"/>
</dbReference>
<evidence type="ECO:0000313" key="2">
    <source>
        <dbReference type="Proteomes" id="UP000189670"/>
    </source>
</evidence>
<protein>
    <recommendedName>
        <fullName evidence="3">DUF1302 domain-containing protein</fullName>
    </recommendedName>
</protein>